<dbReference type="InterPro" id="IPR005887">
    <property type="entry name" value="GH92_a_mannosidase_put"/>
</dbReference>
<reference evidence="6 7" key="1">
    <citation type="submission" date="2024-02" db="EMBL/GenBank/DDBJ databases">
        <title>Whole genome sequencing of Parabacteroides sp. AD58.</title>
        <authorList>
            <person name="Chaplin A.V."/>
            <person name="Pikina A.P."/>
            <person name="Sokolova S.R."/>
            <person name="Korostin D.O."/>
            <person name="Efimov B.A."/>
        </authorList>
    </citation>
    <scope>NUCLEOTIDE SEQUENCE [LARGE SCALE GENOMIC DNA]</scope>
    <source>
        <strain evidence="6 7">AD58</strain>
    </source>
</reference>
<dbReference type="GO" id="GO:0016798">
    <property type="term" value="F:hydrolase activity, acting on glycosyl bonds"/>
    <property type="evidence" value="ECO:0007669"/>
    <property type="project" value="UniProtKB-KW"/>
</dbReference>
<keyword evidence="7" id="KW-1185">Reference proteome</keyword>
<dbReference type="PANTHER" id="PTHR12143:SF39">
    <property type="entry name" value="SECRETED PROTEIN"/>
    <property type="match status" value="1"/>
</dbReference>
<keyword evidence="6" id="KW-0378">Hydrolase</keyword>
<dbReference type="PANTHER" id="PTHR12143">
    <property type="entry name" value="PEPTIDE N-GLYCANASE PNGASE -RELATED"/>
    <property type="match status" value="1"/>
</dbReference>
<dbReference type="Gene3D" id="1.20.1610.10">
    <property type="entry name" value="alpha-1,2-mannosidases domains"/>
    <property type="match status" value="1"/>
</dbReference>
<keyword evidence="6" id="KW-0326">Glycosidase</keyword>
<dbReference type="Pfam" id="PF17678">
    <property type="entry name" value="Glyco_hydro_92N"/>
    <property type="match status" value="1"/>
</dbReference>
<dbReference type="EMBL" id="CP146284">
    <property type="protein sequence ID" value="WWV66569.1"/>
    <property type="molecule type" value="Genomic_DNA"/>
</dbReference>
<dbReference type="InterPro" id="IPR050883">
    <property type="entry name" value="PNGase"/>
</dbReference>
<dbReference type="Pfam" id="PF07971">
    <property type="entry name" value="Glyco_hydro_92"/>
    <property type="match status" value="1"/>
</dbReference>
<dbReference type="SUPFAM" id="SSF48208">
    <property type="entry name" value="Six-hairpin glycosidases"/>
    <property type="match status" value="1"/>
</dbReference>
<comment type="subunit">
    <text evidence="2">Monomer.</text>
</comment>
<dbReference type="InterPro" id="IPR041371">
    <property type="entry name" value="GH92_N"/>
</dbReference>
<evidence type="ECO:0000256" key="1">
    <source>
        <dbReference type="ARBA" id="ARBA00001913"/>
    </source>
</evidence>
<dbReference type="Gene3D" id="1.20.1050.60">
    <property type="entry name" value="alpha-1,2-mannosidase"/>
    <property type="match status" value="1"/>
</dbReference>
<dbReference type="InterPro" id="IPR012939">
    <property type="entry name" value="Glyco_hydro_92"/>
</dbReference>
<keyword evidence="3" id="KW-0106">Calcium</keyword>
<name>A0ABZ2IPB4_9BACT</name>
<organism evidence="6 7">
    <name type="scientific">Parabacteroides absconsus</name>
    <dbReference type="NCBI Taxonomy" id="2951805"/>
    <lineage>
        <taxon>Bacteria</taxon>
        <taxon>Pseudomonadati</taxon>
        <taxon>Bacteroidota</taxon>
        <taxon>Bacteroidia</taxon>
        <taxon>Bacteroidales</taxon>
        <taxon>Tannerellaceae</taxon>
        <taxon>Parabacteroides</taxon>
    </lineage>
</organism>
<sequence length="736" mass="83249">MKHKYTFLFALPLCMGLACTPSPQKEGKDNLIGYVNPMIGTDFTGNTYPGAQVPFGMVQLSPDNGLPGWDRISGYFYPDSTIAGFSHTHLSGTGAGDLYDISFMPVTNPYKTGAEPLGIYSSFSHNDESASAGYYRVLLKDYNINVELTATERCGIQRYTFPEAESSIFLNLKKAMNWDFTADSHIEVVDSCTIRGYRYSWGWSPKQHVYFQTRFSRPFDAFQLDTTAVITKDKGRVGTATVARFDFKTKQNEEILVTTALSGTSMEAAARNLEAEAPKDDFDSYHQQAETKWSKELAKIEVTSEDADKKTIFYTAMYHAMLAPTIYSDVDGSYFGPDGQVHQAEGWTNYSTFSLWDTFRASHPLFTYIQPERVSDMIQCFLNFYEQSGALPLWNLYGWETDMMIGYHAVPVIVDAYLKGVGNFDPVKALEACVATANRDDYRSIGFYKKNGYVPSDQENWSVSKTLEYAYDDYCIARMAEAMGEKEIADEFYSRSQNYKHTFNPATSFMQPRDSKGNFSTDFDPEAYIEDICESNGWQYYWSVAHDIDGLIKLTGGEARFAERLDSMFTYETADKSKLPIFNTGMIGQYAHGNEPSHHVIYLFNRVKQPWKTQKYASQVMHTLYTNTPDGICGNEDCGQMSSWFVFSAMGFYPVDPVSGQYEIGSPIFPEVKMHLANGKTFVVQAENVSDENIYIQSVSVNGQPYNKSYITHEMIMQGDTIHFVMGNQPGPVWYE</sequence>
<dbReference type="Gene3D" id="2.70.98.10">
    <property type="match status" value="1"/>
</dbReference>
<dbReference type="InterPro" id="IPR014718">
    <property type="entry name" value="GH-type_carb-bd"/>
</dbReference>
<comment type="cofactor">
    <cofactor evidence="1">
        <name>Ca(2+)</name>
        <dbReference type="ChEBI" id="CHEBI:29108"/>
    </cofactor>
</comment>
<proteinExistence type="predicted"/>
<evidence type="ECO:0000256" key="2">
    <source>
        <dbReference type="ARBA" id="ARBA00011245"/>
    </source>
</evidence>
<dbReference type="PROSITE" id="PS51257">
    <property type="entry name" value="PROKAR_LIPOPROTEIN"/>
    <property type="match status" value="1"/>
</dbReference>
<accession>A0ABZ2IPB4</accession>
<gene>
    <name evidence="6" type="ORF">NEE14_000820</name>
</gene>
<feature type="domain" description="Glycosyl hydrolase family 92 N-terminal" evidence="5">
    <location>
        <begin position="34"/>
        <end position="262"/>
    </location>
</feature>
<dbReference type="NCBIfam" id="TIGR01180">
    <property type="entry name" value="aman2_put"/>
    <property type="match status" value="1"/>
</dbReference>
<evidence type="ECO:0000313" key="6">
    <source>
        <dbReference type="EMBL" id="WWV66569.1"/>
    </source>
</evidence>
<dbReference type="InterPro" id="IPR008928">
    <property type="entry name" value="6-hairpin_glycosidase_sf"/>
</dbReference>
<evidence type="ECO:0000256" key="3">
    <source>
        <dbReference type="ARBA" id="ARBA00022837"/>
    </source>
</evidence>
<protein>
    <submittedName>
        <fullName evidence="6">GH92 family glycosyl hydrolase</fullName>
        <ecNumber evidence="6">3.2.1.-</ecNumber>
    </submittedName>
</protein>
<evidence type="ECO:0000259" key="5">
    <source>
        <dbReference type="Pfam" id="PF17678"/>
    </source>
</evidence>
<dbReference type="Proteomes" id="UP001320603">
    <property type="component" value="Chromosome"/>
</dbReference>
<evidence type="ECO:0000259" key="4">
    <source>
        <dbReference type="Pfam" id="PF07971"/>
    </source>
</evidence>
<dbReference type="RefSeq" id="WP_251968314.1">
    <property type="nucleotide sequence ID" value="NZ_CP146284.1"/>
</dbReference>
<evidence type="ECO:0000313" key="7">
    <source>
        <dbReference type="Proteomes" id="UP001320603"/>
    </source>
</evidence>
<dbReference type="EC" id="3.2.1.-" evidence="6"/>
<feature type="domain" description="Glycosyl hydrolase family 92" evidence="4">
    <location>
        <begin position="269"/>
        <end position="728"/>
    </location>
</feature>
<dbReference type="Gene3D" id="3.30.2080.10">
    <property type="entry name" value="GH92 mannosidase domain"/>
    <property type="match status" value="1"/>
</dbReference>